<evidence type="ECO:0000313" key="5">
    <source>
        <dbReference type="Proteomes" id="UP001156389"/>
    </source>
</evidence>
<dbReference type="InterPro" id="IPR009057">
    <property type="entry name" value="Homeodomain-like_sf"/>
</dbReference>
<organism evidence="4 5">
    <name type="scientific">Streptomyces gossypii</name>
    <dbReference type="NCBI Taxonomy" id="2883101"/>
    <lineage>
        <taxon>Bacteria</taxon>
        <taxon>Bacillati</taxon>
        <taxon>Actinomycetota</taxon>
        <taxon>Actinomycetes</taxon>
        <taxon>Kitasatosporales</taxon>
        <taxon>Streptomycetaceae</taxon>
        <taxon>Streptomyces</taxon>
    </lineage>
</organism>
<sequence length="199" mass="21194">MARPSRYGASDLLDAAVRLAAEGGPAAVTMAAVAKSVGAPSGSVYHRFADRPALLSELWLRTLDNFQSGFLSALESTAPRTAAMDAARHTVCWARDHPAEARVLRYNPRDFEQARWPQEAGRALQAANTRVYGAVHTLAHRLGATGQVDVERVVVAVIDVPYALVQRHLQEGSPVPSHVLETVAQCTAALLPGGGEPPS</sequence>
<reference evidence="4 5" key="1">
    <citation type="submission" date="2021-10" db="EMBL/GenBank/DDBJ databases">
        <title>Streptomyces gossypii sp. nov., isolated from soil collected from cotton field.</title>
        <authorList>
            <person name="Ge X."/>
            <person name="Chen X."/>
            <person name="Liu W."/>
        </authorList>
    </citation>
    <scope>NUCLEOTIDE SEQUENCE [LARGE SCALE GENOMIC DNA]</scope>
    <source>
        <strain evidence="4 5">N2-109</strain>
    </source>
</reference>
<dbReference type="InterPro" id="IPR001647">
    <property type="entry name" value="HTH_TetR"/>
</dbReference>
<protein>
    <submittedName>
        <fullName evidence="4">TetR/AcrR family transcriptional regulator</fullName>
    </submittedName>
</protein>
<dbReference type="PRINTS" id="PR00455">
    <property type="entry name" value="HTHTETR"/>
</dbReference>
<dbReference type="Proteomes" id="UP001156389">
    <property type="component" value="Unassembled WGS sequence"/>
</dbReference>
<evidence type="ECO:0000256" key="1">
    <source>
        <dbReference type="ARBA" id="ARBA00023125"/>
    </source>
</evidence>
<evidence type="ECO:0000256" key="2">
    <source>
        <dbReference type="PROSITE-ProRule" id="PRU00335"/>
    </source>
</evidence>
<evidence type="ECO:0000313" key="4">
    <source>
        <dbReference type="EMBL" id="MCT2593808.1"/>
    </source>
</evidence>
<evidence type="ECO:0000259" key="3">
    <source>
        <dbReference type="PROSITE" id="PS50977"/>
    </source>
</evidence>
<comment type="caution">
    <text evidence="4">The sequence shown here is derived from an EMBL/GenBank/DDBJ whole genome shotgun (WGS) entry which is preliminary data.</text>
</comment>
<feature type="domain" description="HTH tetR-type" evidence="3">
    <location>
        <begin position="6"/>
        <end position="66"/>
    </location>
</feature>
<accession>A0ABT2K1L9</accession>
<name>A0ABT2K1L9_9ACTN</name>
<keyword evidence="5" id="KW-1185">Reference proteome</keyword>
<dbReference type="Gene3D" id="1.10.357.10">
    <property type="entry name" value="Tetracycline Repressor, domain 2"/>
    <property type="match status" value="1"/>
</dbReference>
<keyword evidence="1 2" id="KW-0238">DNA-binding</keyword>
<dbReference type="PANTHER" id="PTHR30055:SF239">
    <property type="entry name" value="TRANSCRIPTIONAL REGULATORY PROTEIN"/>
    <property type="match status" value="1"/>
</dbReference>
<dbReference type="PANTHER" id="PTHR30055">
    <property type="entry name" value="HTH-TYPE TRANSCRIPTIONAL REGULATOR RUTR"/>
    <property type="match status" value="1"/>
</dbReference>
<dbReference type="Pfam" id="PF00440">
    <property type="entry name" value="TetR_N"/>
    <property type="match status" value="1"/>
</dbReference>
<dbReference type="RefSeq" id="WP_260221105.1">
    <property type="nucleotide sequence ID" value="NZ_JAJAGO010000016.1"/>
</dbReference>
<feature type="DNA-binding region" description="H-T-H motif" evidence="2">
    <location>
        <begin position="29"/>
        <end position="48"/>
    </location>
</feature>
<dbReference type="PROSITE" id="PS50977">
    <property type="entry name" value="HTH_TETR_2"/>
    <property type="match status" value="1"/>
</dbReference>
<dbReference type="EMBL" id="JAJAGO010000016">
    <property type="protein sequence ID" value="MCT2593808.1"/>
    <property type="molecule type" value="Genomic_DNA"/>
</dbReference>
<gene>
    <name evidence="4" type="ORF">LHJ74_28540</name>
</gene>
<proteinExistence type="predicted"/>
<dbReference type="InterPro" id="IPR050109">
    <property type="entry name" value="HTH-type_TetR-like_transc_reg"/>
</dbReference>
<dbReference type="SUPFAM" id="SSF46689">
    <property type="entry name" value="Homeodomain-like"/>
    <property type="match status" value="1"/>
</dbReference>